<dbReference type="Proteomes" id="UP000490386">
    <property type="component" value="Unassembled WGS sequence"/>
</dbReference>
<evidence type="ECO:0000313" key="3">
    <source>
        <dbReference type="Proteomes" id="UP000490386"/>
    </source>
</evidence>
<keyword evidence="2" id="KW-0436">Ligase</keyword>
<dbReference type="PANTHER" id="PTHR37422">
    <property type="entry name" value="TEICHURONIC ACID BIOSYNTHESIS PROTEIN TUAE"/>
    <property type="match status" value="1"/>
</dbReference>
<feature type="transmembrane region" description="Helical" evidence="1">
    <location>
        <begin position="47"/>
        <end position="66"/>
    </location>
</feature>
<proteinExistence type="predicted"/>
<reference evidence="2 3" key="1">
    <citation type="submission" date="2019-09" db="EMBL/GenBank/DDBJ databases">
        <title>Phylogeny of genus Pseudoclavibacter and closely related genus.</title>
        <authorList>
            <person name="Li Y."/>
        </authorList>
    </citation>
    <scope>NUCLEOTIDE SEQUENCE [LARGE SCALE GENOMIC DNA]</scope>
    <source>
        <strain evidence="2 3">THG-MD12</strain>
    </source>
</reference>
<keyword evidence="1" id="KW-0472">Membrane</keyword>
<evidence type="ECO:0000313" key="2">
    <source>
        <dbReference type="EMBL" id="KAB1639176.1"/>
    </source>
</evidence>
<feature type="transmembrane region" description="Helical" evidence="1">
    <location>
        <begin position="194"/>
        <end position="221"/>
    </location>
</feature>
<feature type="transmembrane region" description="Helical" evidence="1">
    <location>
        <begin position="110"/>
        <end position="127"/>
    </location>
</feature>
<sequence>MTEKVNDAYPQQSAKLAFRDSVLALGETRIIDAIIMAVFIVRLPAPGLGLPINDLAGLALIGIAAFRRPTRSLAGAYWYPAICAVILAYLALNALAAGVEQSDIDRGGRIFIMMVMGAFIATGRIDIASALKGFALALLVNVPLFYAGVAPDNYGGLLTGYLGDKNVAGLTYAVVTVLILLLANRAWVRGTIVLVGGACVVLTDSRTSMAALAGALIWLVVAKYLGPFWRICLAALIYAGFIFAETNLSTAGDYATTREGSDALRERIDAASLEKTIAAPWNGYGLGEAVTQVAGDNWLYHNAYWGLITEGGYFLLIAFLSLIGLAGFQFLAKGPTSRDARIIEAASIVVLLCAFRLGEVFITQSAFIVIGIGVAIAARRNQAWEQERAAERVAEAVRLGSLMPVAKHTSF</sequence>
<evidence type="ECO:0000256" key="1">
    <source>
        <dbReference type="SAM" id="Phobius"/>
    </source>
</evidence>
<feature type="transmembrane region" description="Helical" evidence="1">
    <location>
        <begin position="227"/>
        <end position="244"/>
    </location>
</feature>
<protein>
    <submittedName>
        <fullName evidence="2">O-antigen ligase family protein</fullName>
    </submittedName>
</protein>
<keyword evidence="1" id="KW-0812">Transmembrane</keyword>
<keyword evidence="3" id="KW-1185">Reference proteome</keyword>
<dbReference type="OrthoDB" id="3767297at2"/>
<dbReference type="AlphaFoldDB" id="A0A7J5B4U2"/>
<dbReference type="EMBL" id="WBJX01000001">
    <property type="protein sequence ID" value="KAB1639176.1"/>
    <property type="molecule type" value="Genomic_DNA"/>
</dbReference>
<accession>A0A7J5B4U2</accession>
<keyword evidence="1" id="KW-1133">Transmembrane helix</keyword>
<name>A0A7J5B4U2_9MICO</name>
<gene>
    <name evidence="2" type="ORF">F8O03_02195</name>
</gene>
<feature type="transmembrane region" description="Helical" evidence="1">
    <location>
        <begin position="134"/>
        <end position="150"/>
    </location>
</feature>
<feature type="transmembrane region" description="Helical" evidence="1">
    <location>
        <begin position="21"/>
        <end position="41"/>
    </location>
</feature>
<dbReference type="PANTHER" id="PTHR37422:SF13">
    <property type="entry name" value="LIPOPOLYSACCHARIDE BIOSYNTHESIS PROTEIN PA4999-RELATED"/>
    <property type="match status" value="1"/>
</dbReference>
<dbReference type="RefSeq" id="WP_151422192.1">
    <property type="nucleotide sequence ID" value="NZ_WBJX01000001.1"/>
</dbReference>
<feature type="transmembrane region" description="Helical" evidence="1">
    <location>
        <begin position="78"/>
        <end position="98"/>
    </location>
</feature>
<dbReference type="InterPro" id="IPR051533">
    <property type="entry name" value="WaaL-like"/>
</dbReference>
<feature type="transmembrane region" description="Helical" evidence="1">
    <location>
        <begin position="360"/>
        <end position="378"/>
    </location>
</feature>
<feature type="transmembrane region" description="Helical" evidence="1">
    <location>
        <begin position="170"/>
        <end position="187"/>
    </location>
</feature>
<dbReference type="GO" id="GO:0016874">
    <property type="term" value="F:ligase activity"/>
    <property type="evidence" value="ECO:0007669"/>
    <property type="project" value="UniProtKB-KW"/>
</dbReference>
<organism evidence="2 3">
    <name type="scientific">Pseudoclavibacter terrae</name>
    <dbReference type="NCBI Taxonomy" id="1530195"/>
    <lineage>
        <taxon>Bacteria</taxon>
        <taxon>Bacillati</taxon>
        <taxon>Actinomycetota</taxon>
        <taxon>Actinomycetes</taxon>
        <taxon>Micrococcales</taxon>
        <taxon>Microbacteriaceae</taxon>
        <taxon>Pseudoclavibacter</taxon>
    </lineage>
</organism>
<feature type="transmembrane region" description="Helical" evidence="1">
    <location>
        <begin position="313"/>
        <end position="332"/>
    </location>
</feature>
<comment type="caution">
    <text evidence="2">The sequence shown here is derived from an EMBL/GenBank/DDBJ whole genome shotgun (WGS) entry which is preliminary data.</text>
</comment>